<dbReference type="Gene3D" id="3.40.190.80">
    <property type="match status" value="1"/>
</dbReference>
<dbReference type="SUPFAM" id="SSF56655">
    <property type="entry name" value="Carbohydrate phosphatase"/>
    <property type="match status" value="1"/>
</dbReference>
<dbReference type="PRINTS" id="PR00377">
    <property type="entry name" value="IMPHPHTASES"/>
</dbReference>
<dbReference type="EMBL" id="BAAAPM010000001">
    <property type="protein sequence ID" value="GAA1707784.1"/>
    <property type="molecule type" value="Genomic_DNA"/>
</dbReference>
<dbReference type="CDD" id="cd01637">
    <property type="entry name" value="IMPase_like"/>
    <property type="match status" value="1"/>
</dbReference>
<gene>
    <name evidence="1" type="ORF">GCM10009809_00140</name>
</gene>
<dbReference type="Proteomes" id="UP001501138">
    <property type="component" value="Unassembled WGS sequence"/>
</dbReference>
<dbReference type="Gene3D" id="3.30.540.10">
    <property type="entry name" value="Fructose-1,6-Bisphosphatase, subunit A, domain 1"/>
    <property type="match status" value="1"/>
</dbReference>
<comment type="caution">
    <text evidence="1">The sequence shown here is derived from an EMBL/GenBank/DDBJ whole genome shotgun (WGS) entry which is preliminary data.</text>
</comment>
<sequence length="258" mass="26036">MALTAARAGAEVVRAAYRRPVKRLVKAALDFATDTDLAAERAIRDVLTAARPADAVVGEELGASGGEAARRWYVDPLCGTLNFAAGVPPFGVNVALTERVGGTERVAAAVVADPLTGEVLWTDGSRARRHAPDEDADTDLAPSVDSRLLNVDVDNGAVGAALVADADVRASFAVRVASSTLALAWVAAGRQAAYVTGADVAGSVHFLPGVALCEAAGCVVTDLDGGPVHGGRGIVAAADAPTARRLLGLIGQVGGTAP</sequence>
<evidence type="ECO:0000313" key="1">
    <source>
        <dbReference type="EMBL" id="GAA1707784.1"/>
    </source>
</evidence>
<dbReference type="InterPro" id="IPR000760">
    <property type="entry name" value="Inositol_monophosphatase-like"/>
</dbReference>
<dbReference type="PANTHER" id="PTHR20854">
    <property type="entry name" value="INOSITOL MONOPHOSPHATASE"/>
    <property type="match status" value="1"/>
</dbReference>
<protein>
    <submittedName>
        <fullName evidence="1">Inositol monophosphatase family protein</fullName>
    </submittedName>
</protein>
<dbReference type="PANTHER" id="PTHR20854:SF4">
    <property type="entry name" value="INOSITOL-1-MONOPHOSPHATASE-RELATED"/>
    <property type="match status" value="1"/>
</dbReference>
<proteinExistence type="predicted"/>
<dbReference type="Pfam" id="PF00459">
    <property type="entry name" value="Inositol_P"/>
    <property type="match status" value="1"/>
</dbReference>
<evidence type="ECO:0000313" key="2">
    <source>
        <dbReference type="Proteomes" id="UP001501138"/>
    </source>
</evidence>
<reference evidence="2" key="1">
    <citation type="journal article" date="2019" name="Int. J. Syst. Evol. Microbiol.">
        <title>The Global Catalogue of Microorganisms (GCM) 10K type strain sequencing project: providing services to taxonomists for standard genome sequencing and annotation.</title>
        <authorList>
            <consortium name="The Broad Institute Genomics Platform"/>
            <consortium name="The Broad Institute Genome Sequencing Center for Infectious Disease"/>
            <person name="Wu L."/>
            <person name="Ma J."/>
        </authorList>
    </citation>
    <scope>NUCLEOTIDE SEQUENCE [LARGE SCALE GENOMIC DNA]</scope>
    <source>
        <strain evidence="2">JCM 15589</strain>
    </source>
</reference>
<keyword evidence="2" id="KW-1185">Reference proteome</keyword>
<name>A0ABP4UPP7_9MICO</name>
<organism evidence="1 2">
    <name type="scientific">Isoptericola hypogeus</name>
    <dbReference type="NCBI Taxonomy" id="300179"/>
    <lineage>
        <taxon>Bacteria</taxon>
        <taxon>Bacillati</taxon>
        <taxon>Actinomycetota</taxon>
        <taxon>Actinomycetes</taxon>
        <taxon>Micrococcales</taxon>
        <taxon>Promicromonosporaceae</taxon>
        <taxon>Isoptericola</taxon>
    </lineage>
</organism>
<accession>A0ABP4UPP7</accession>